<accession>A0A9W4UKC6</accession>
<name>A0A9W4UKC6_9PLEO</name>
<dbReference type="OrthoDB" id="3801343at2759"/>
<comment type="caution">
    <text evidence="1">The sequence shown here is derived from an EMBL/GenBank/DDBJ whole genome shotgun (WGS) entry which is preliminary data.</text>
</comment>
<evidence type="ECO:0000313" key="1">
    <source>
        <dbReference type="EMBL" id="CAI6337575.1"/>
    </source>
</evidence>
<protein>
    <submittedName>
        <fullName evidence="1">Uncharacterized protein</fullName>
    </submittedName>
</protein>
<organism evidence="1 2">
    <name type="scientific">Periconia digitata</name>
    <dbReference type="NCBI Taxonomy" id="1303443"/>
    <lineage>
        <taxon>Eukaryota</taxon>
        <taxon>Fungi</taxon>
        <taxon>Dikarya</taxon>
        <taxon>Ascomycota</taxon>
        <taxon>Pezizomycotina</taxon>
        <taxon>Dothideomycetes</taxon>
        <taxon>Pleosporomycetidae</taxon>
        <taxon>Pleosporales</taxon>
        <taxon>Massarineae</taxon>
        <taxon>Periconiaceae</taxon>
        <taxon>Periconia</taxon>
    </lineage>
</organism>
<gene>
    <name evidence="1" type="ORF">PDIGIT_LOCUS10688</name>
</gene>
<dbReference type="EMBL" id="CAOQHR010000007">
    <property type="protein sequence ID" value="CAI6337575.1"/>
    <property type="molecule type" value="Genomic_DNA"/>
</dbReference>
<proteinExistence type="predicted"/>
<evidence type="ECO:0000313" key="2">
    <source>
        <dbReference type="Proteomes" id="UP001152607"/>
    </source>
</evidence>
<dbReference type="AlphaFoldDB" id="A0A9W4UKC6"/>
<sequence>MGLSQTCTQIRSEFHAQCLSRVPVTICYLDHFLLTFFPKAPGLNTLRLLLVDCGHDSSSIYNLTRVIELKNRLPNTKFEVRAGYPRVLFDVLASSVQLFLNNRHPSWLELLRSDAISSVRIHTYVRPEIKVMFKNNKAPLWIKSSPNSIPHAYFTSLGLNEIGAYIQFGVTP</sequence>
<dbReference type="Proteomes" id="UP001152607">
    <property type="component" value="Unassembled WGS sequence"/>
</dbReference>
<reference evidence="1" key="1">
    <citation type="submission" date="2023-01" db="EMBL/GenBank/DDBJ databases">
        <authorList>
            <person name="Van Ghelder C."/>
            <person name="Rancurel C."/>
        </authorList>
    </citation>
    <scope>NUCLEOTIDE SEQUENCE</scope>
    <source>
        <strain evidence="1">CNCM I-4278</strain>
    </source>
</reference>
<keyword evidence="2" id="KW-1185">Reference proteome</keyword>